<feature type="binding site" evidence="4">
    <location>
        <begin position="12"/>
        <end position="19"/>
    </location>
    <ligand>
        <name>substrate</name>
    </ligand>
</feature>
<dbReference type="SMART" id="SM00855">
    <property type="entry name" value="PGAM"/>
    <property type="match status" value="1"/>
</dbReference>
<sequence length="199" mass="20779">MTSPAESLWLMRHGESTWNAAGRMQRQIAHPPLTARGLDQALTAAQRLRDSGIEQIVSSDAVRAIQTARAVSSVLSVPVSIDVRLRERGEAGPGLLEDPRSRVIAALRTIVGSGARTLVVTHGDIIFGMRDILDIRGGDTTSWRTGSDIPNGVVVRANLHLLRGRPDPVPGGGHTAGSSPATPAAKAAPISGASTGTHA</sequence>
<evidence type="ECO:0000256" key="1">
    <source>
        <dbReference type="ARBA" id="ARBA00023152"/>
    </source>
</evidence>
<evidence type="ECO:0000256" key="2">
    <source>
        <dbReference type="ARBA" id="ARBA00023235"/>
    </source>
</evidence>
<dbReference type="InterPro" id="IPR001345">
    <property type="entry name" value="PG/BPGM_mutase_AS"/>
</dbReference>
<dbReference type="InterPro" id="IPR050275">
    <property type="entry name" value="PGM_Phosphatase"/>
</dbReference>
<dbReference type="RefSeq" id="WP_062659937.1">
    <property type="nucleotide sequence ID" value="NZ_BCSY01000129.1"/>
</dbReference>
<feature type="compositionally biased region" description="Low complexity" evidence="5">
    <location>
        <begin position="176"/>
        <end position="199"/>
    </location>
</feature>
<dbReference type="InterPro" id="IPR029033">
    <property type="entry name" value="His_PPase_superfam"/>
</dbReference>
<dbReference type="GO" id="GO:0005737">
    <property type="term" value="C:cytoplasm"/>
    <property type="evidence" value="ECO:0007669"/>
    <property type="project" value="TreeGrafter"/>
</dbReference>
<dbReference type="InterPro" id="IPR013078">
    <property type="entry name" value="His_Pase_superF_clade-1"/>
</dbReference>
<feature type="active site" description="Tele-phosphohistidine intermediate" evidence="3">
    <location>
        <position position="13"/>
    </location>
</feature>
<feature type="region of interest" description="Disordered" evidence="5">
    <location>
        <begin position="164"/>
        <end position="199"/>
    </location>
</feature>
<comment type="caution">
    <text evidence="6">The sequence shown here is derived from an EMBL/GenBank/DDBJ whole genome shotgun (WGS) entry which is preliminary data.</text>
</comment>
<evidence type="ECO:0000313" key="7">
    <source>
        <dbReference type="Proteomes" id="UP000069443"/>
    </source>
</evidence>
<dbReference type="Pfam" id="PF00300">
    <property type="entry name" value="His_Phos_1"/>
    <property type="match status" value="1"/>
</dbReference>
<dbReference type="OrthoDB" id="4697614at2"/>
<dbReference type="STRING" id="228230.RMCC_6233"/>
<gene>
    <name evidence="6" type="ORF">RMCC_6233</name>
</gene>
<keyword evidence="2" id="KW-0413">Isomerase</keyword>
<feature type="active site" description="Proton donor/acceptor" evidence="3">
    <location>
        <position position="87"/>
    </location>
</feature>
<dbReference type="SUPFAM" id="SSF53254">
    <property type="entry name" value="Phosphoglycerate mutase-like"/>
    <property type="match status" value="1"/>
</dbReference>
<dbReference type="PANTHER" id="PTHR48100:SF1">
    <property type="entry name" value="HISTIDINE PHOSPHATASE FAMILY PROTEIN-RELATED"/>
    <property type="match status" value="1"/>
</dbReference>
<evidence type="ECO:0000256" key="3">
    <source>
        <dbReference type="PIRSR" id="PIRSR613078-1"/>
    </source>
</evidence>
<dbReference type="Gene3D" id="3.40.50.1240">
    <property type="entry name" value="Phosphoglycerate mutase-like"/>
    <property type="match status" value="1"/>
</dbReference>
<reference evidence="7" key="1">
    <citation type="journal article" date="2016" name="Genome Announc.">
        <title>Draft Genome Sequences of Five Rapidly Growing Mycobacterium Species, M. thermoresistibile, M. fortuitum subsp. acetamidolyticum, M. canariasense, M. brisbanense, and M. novocastrense.</title>
        <authorList>
            <person name="Katahira K."/>
            <person name="Ogura Y."/>
            <person name="Gotoh Y."/>
            <person name="Hayashi T."/>
        </authorList>
    </citation>
    <scope>NUCLEOTIDE SEQUENCE [LARGE SCALE GENOMIC DNA]</scope>
    <source>
        <strain evidence="7">JCM15298</strain>
    </source>
</reference>
<feature type="binding site" evidence="4">
    <location>
        <position position="63"/>
    </location>
    <ligand>
        <name>substrate</name>
    </ligand>
</feature>
<evidence type="ECO:0000313" key="6">
    <source>
        <dbReference type="EMBL" id="GAS99268.1"/>
    </source>
</evidence>
<dbReference type="EMBL" id="BCSY01000129">
    <property type="protein sequence ID" value="GAS99268.1"/>
    <property type="molecule type" value="Genomic_DNA"/>
</dbReference>
<dbReference type="PROSITE" id="PS00175">
    <property type="entry name" value="PG_MUTASE"/>
    <property type="match status" value="1"/>
</dbReference>
<accession>A0A100WJN8</accession>
<name>A0A100WJN8_MYCCR</name>
<organism evidence="6 7">
    <name type="scientific">Mycolicibacterium canariasense</name>
    <name type="common">Mycobacterium canariasense</name>
    <dbReference type="NCBI Taxonomy" id="228230"/>
    <lineage>
        <taxon>Bacteria</taxon>
        <taxon>Bacillati</taxon>
        <taxon>Actinomycetota</taxon>
        <taxon>Actinomycetes</taxon>
        <taxon>Mycobacteriales</taxon>
        <taxon>Mycobacteriaceae</taxon>
        <taxon>Mycolicibacterium</taxon>
    </lineage>
</organism>
<reference evidence="7" key="2">
    <citation type="submission" date="2016-02" db="EMBL/GenBank/DDBJ databases">
        <title>Draft genome sequence of five rapidly growing Mycobacterium species.</title>
        <authorList>
            <person name="Katahira K."/>
            <person name="Gotou Y."/>
            <person name="Iida K."/>
            <person name="Ogura Y."/>
            <person name="Hayashi T."/>
        </authorList>
    </citation>
    <scope>NUCLEOTIDE SEQUENCE [LARGE SCALE GENOMIC DNA]</scope>
    <source>
        <strain evidence="7">JCM15298</strain>
    </source>
</reference>
<proteinExistence type="predicted"/>
<dbReference type="GO" id="GO:0016791">
    <property type="term" value="F:phosphatase activity"/>
    <property type="evidence" value="ECO:0007669"/>
    <property type="project" value="TreeGrafter"/>
</dbReference>
<keyword evidence="7" id="KW-1185">Reference proteome</keyword>
<evidence type="ECO:0000256" key="5">
    <source>
        <dbReference type="SAM" id="MobiDB-lite"/>
    </source>
</evidence>
<dbReference type="PANTHER" id="PTHR48100">
    <property type="entry name" value="BROAD-SPECIFICITY PHOSPHATASE YOR283W-RELATED"/>
    <property type="match status" value="1"/>
</dbReference>
<dbReference type="Proteomes" id="UP000069443">
    <property type="component" value="Unassembled WGS sequence"/>
</dbReference>
<dbReference type="AlphaFoldDB" id="A0A100WJN8"/>
<protein>
    <submittedName>
        <fullName evidence="6">Phosphoglycerate mutase</fullName>
    </submittedName>
</protein>
<keyword evidence="1" id="KW-0324">Glycolysis</keyword>
<evidence type="ECO:0000256" key="4">
    <source>
        <dbReference type="PIRSR" id="PIRSR613078-2"/>
    </source>
</evidence>
<dbReference type="CDD" id="cd07067">
    <property type="entry name" value="HP_PGM_like"/>
    <property type="match status" value="1"/>
</dbReference>